<feature type="region of interest" description="Disordered" evidence="3">
    <location>
        <begin position="616"/>
        <end position="701"/>
    </location>
</feature>
<feature type="region of interest" description="Disordered" evidence="3">
    <location>
        <begin position="320"/>
        <end position="377"/>
    </location>
</feature>
<dbReference type="EMBL" id="CAJPDS010000002">
    <property type="protein sequence ID" value="CAF9903965.1"/>
    <property type="molecule type" value="Genomic_DNA"/>
</dbReference>
<keyword evidence="2" id="KW-0175">Coiled coil</keyword>
<evidence type="ECO:0000313" key="5">
    <source>
        <dbReference type="Proteomes" id="UP000664521"/>
    </source>
</evidence>
<evidence type="ECO:0000256" key="3">
    <source>
        <dbReference type="SAM" id="MobiDB-lite"/>
    </source>
</evidence>
<feature type="region of interest" description="Disordered" evidence="3">
    <location>
        <begin position="845"/>
        <end position="874"/>
    </location>
</feature>
<organism evidence="4 5">
    <name type="scientific">Heterodermia speciosa</name>
    <dbReference type="NCBI Taxonomy" id="116794"/>
    <lineage>
        <taxon>Eukaryota</taxon>
        <taxon>Fungi</taxon>
        <taxon>Dikarya</taxon>
        <taxon>Ascomycota</taxon>
        <taxon>Pezizomycotina</taxon>
        <taxon>Lecanoromycetes</taxon>
        <taxon>OSLEUM clade</taxon>
        <taxon>Lecanoromycetidae</taxon>
        <taxon>Caliciales</taxon>
        <taxon>Physciaceae</taxon>
        <taxon>Heterodermia</taxon>
    </lineage>
</organism>
<accession>A0A8H3I5D7</accession>
<dbReference type="PANTHER" id="PTHR23143:SF23">
    <property type="entry name" value="ZINC FINGER PROTEIN 729-LIKE"/>
    <property type="match status" value="1"/>
</dbReference>
<evidence type="ECO:0000256" key="1">
    <source>
        <dbReference type="ARBA" id="ARBA00008368"/>
    </source>
</evidence>
<feature type="region of interest" description="Disordered" evidence="3">
    <location>
        <begin position="964"/>
        <end position="985"/>
    </location>
</feature>
<keyword evidence="5" id="KW-1185">Reference proteome</keyword>
<sequence>MHWILWGPIAIVLNIVAYYHGKHDLRTLVRPTIQQWPENPVIEVPRPYEPQVFSQDEANNILPSDTPFQVWSSTETIKVNIPIQNGPLVEPPVATDDDPVANVLPLLILIFAILLRKVLSLLRGIERHKIAAVDKPDIDQGYPLPLDFMAYPQPDYPLPLDFMAYPQPDYPLPLDFMTYPQPDYDLHMATYLASSTQDDFEKGQRARRSRNVTEPEIIPLEASTTSSQISTFTVARSERIIFSVLMRQLATRYYSLDRLWEASLGAKIELQRKVYIRDRKIQSLLDLQETESERYDLDDTARLELQVTVEEMRTEIADLTEEKQTMSDSHDQLSKSETKLTQDKKKLKGKNRKLSDKNGELVETNNKLSSDNQQLTDDNRQMITAKGELSTANDKLSDDNRQLAATNSDLSNSNAKLSDDNREISIANKKLSDDNSQLRKRVDELGSAVQKLSDDKSQQLKRIDELCSAGRKICDENSQLLKANGEIVLAKEEASASYAEVYGGFCQVKKAHDEWKEYGENLYKYAQTVEDDNNKWSEYSKRLTASIQDTELSIGMYLQAFAPAMMLFPPPEIIGDLQYIAAGIHALGTALSDAQTPAQPTDLSSFEVAVNGENGHEVSPSITISPPTTRGISGKELMKIDGTTGNGRGERATFDTTLLTPPPLSSKTKKGKEAVRSSNLAAKGSHAGRTHNPGTVPPVPSQQLAPSFDLYSFILQWAVRYHLNGKSKLDRVRRGQTIRSSSRFTSRLDTLISFLAVQDQNAHSIIRQIAPFPIGRLTLPRAPSLSAGVSNSQAENGMDPMGVDEAEGPPMNVDEAKGRLMNIDEGEETLMNVDEMEELFAQFDSEDQSHVDSTNTDNAGESAKQAAPETSSHTDVMHVDDTEQPAVQDAPQDGSEMDVKDDEGPAAQTACETSANADSNDMDTREDKGPAEEQTPEASTNVGPGVAVPNFPVFPAFDTNHTFGFNPSTPNSQTGPSFNTNQPTTNFASTRAAKKARASTPAPTPSFFSTYVPPSRENLPAFQGFQPSPNFNLADFGQKLPDFSFATAHIPKVTDSAPIGTAEVSLNFAADTTATGKFNFGEPSSSSEPQSMAQVPAKPKSRAEFIKQEIENHEGIRNGVIILDVEVRLEQLSIDMMDLRRTQIRMVVDKAINSAISGEFSSVTNEEFREALDVVKYGF</sequence>
<dbReference type="Proteomes" id="UP000664521">
    <property type="component" value="Unassembled WGS sequence"/>
</dbReference>
<feature type="coiled-coil region" evidence="2">
    <location>
        <begin position="428"/>
        <end position="455"/>
    </location>
</feature>
<dbReference type="InterPro" id="IPR026737">
    <property type="entry name" value="GOLGA6L"/>
</dbReference>
<comment type="similarity">
    <text evidence="1">Belongs to the GOLGA6 family.</text>
</comment>
<gene>
    <name evidence="4" type="ORF">HETSPECPRED_003272</name>
</gene>
<dbReference type="SUPFAM" id="SSF90257">
    <property type="entry name" value="Myosin rod fragments"/>
    <property type="match status" value="1"/>
</dbReference>
<name>A0A8H3I5D7_9LECA</name>
<feature type="compositionally biased region" description="Polar residues" evidence="3">
    <location>
        <begin position="620"/>
        <end position="631"/>
    </location>
</feature>
<dbReference type="PANTHER" id="PTHR23143">
    <property type="entry name" value="TRICHOHYALIN-RELATED"/>
    <property type="match status" value="1"/>
</dbReference>
<proteinExistence type="inferred from homology"/>
<feature type="compositionally biased region" description="Polar residues" evidence="3">
    <location>
        <begin position="910"/>
        <end position="919"/>
    </location>
</feature>
<protein>
    <submittedName>
        <fullName evidence="4">Uncharacterized protein</fullName>
    </submittedName>
</protein>
<dbReference type="AlphaFoldDB" id="A0A8H3I5D7"/>
<feature type="compositionally biased region" description="Polar residues" evidence="3">
    <location>
        <begin position="363"/>
        <end position="376"/>
    </location>
</feature>
<feature type="compositionally biased region" description="Basic and acidic residues" evidence="3">
    <location>
        <begin position="922"/>
        <end position="931"/>
    </location>
</feature>
<comment type="caution">
    <text evidence="4">The sequence shown here is derived from an EMBL/GenBank/DDBJ whole genome shotgun (WGS) entry which is preliminary data.</text>
</comment>
<evidence type="ECO:0000313" key="4">
    <source>
        <dbReference type="EMBL" id="CAF9903965.1"/>
    </source>
</evidence>
<evidence type="ECO:0000256" key="2">
    <source>
        <dbReference type="SAM" id="Coils"/>
    </source>
</evidence>
<reference evidence="4" key="1">
    <citation type="submission" date="2021-03" db="EMBL/GenBank/DDBJ databases">
        <authorList>
            <person name="Tagirdzhanova G."/>
        </authorList>
    </citation>
    <scope>NUCLEOTIDE SEQUENCE</scope>
</reference>
<feature type="compositionally biased region" description="Basic and acidic residues" evidence="3">
    <location>
        <begin position="320"/>
        <end position="344"/>
    </location>
</feature>
<feature type="region of interest" description="Disordered" evidence="3">
    <location>
        <begin position="886"/>
        <end position="946"/>
    </location>
</feature>
<dbReference type="OrthoDB" id="10255512at2759"/>